<organism evidence="1 2">
    <name type="scientific">Prymnesium parvum</name>
    <name type="common">Toxic golden alga</name>
    <dbReference type="NCBI Taxonomy" id="97485"/>
    <lineage>
        <taxon>Eukaryota</taxon>
        <taxon>Haptista</taxon>
        <taxon>Haptophyta</taxon>
        <taxon>Prymnesiophyceae</taxon>
        <taxon>Prymnesiales</taxon>
        <taxon>Prymnesiaceae</taxon>
        <taxon>Prymnesium</taxon>
    </lineage>
</organism>
<proteinExistence type="predicted"/>
<dbReference type="EMBL" id="JBGBPQ010000002">
    <property type="protein sequence ID" value="KAL1527831.1"/>
    <property type="molecule type" value="Genomic_DNA"/>
</dbReference>
<dbReference type="AlphaFoldDB" id="A0AB34K466"/>
<evidence type="ECO:0000313" key="2">
    <source>
        <dbReference type="Proteomes" id="UP001515480"/>
    </source>
</evidence>
<keyword evidence="2" id="KW-1185">Reference proteome</keyword>
<accession>A0AB34K466</accession>
<evidence type="ECO:0000313" key="1">
    <source>
        <dbReference type="EMBL" id="KAL1527831.1"/>
    </source>
</evidence>
<comment type="caution">
    <text evidence="1">The sequence shown here is derived from an EMBL/GenBank/DDBJ whole genome shotgun (WGS) entry which is preliminary data.</text>
</comment>
<reference evidence="1 2" key="1">
    <citation type="journal article" date="2024" name="Science">
        <title>Giant polyketide synthase enzymes in the biosynthesis of giant marine polyether toxins.</title>
        <authorList>
            <person name="Fallon T.R."/>
            <person name="Shende V.V."/>
            <person name="Wierzbicki I.H."/>
            <person name="Pendleton A.L."/>
            <person name="Watervoot N.F."/>
            <person name="Auber R.P."/>
            <person name="Gonzalez D.J."/>
            <person name="Wisecaver J.H."/>
            <person name="Moore B.S."/>
        </authorList>
    </citation>
    <scope>NUCLEOTIDE SEQUENCE [LARGE SCALE GENOMIC DNA]</scope>
    <source>
        <strain evidence="1 2">12B1</strain>
    </source>
</reference>
<dbReference type="Proteomes" id="UP001515480">
    <property type="component" value="Unassembled WGS sequence"/>
</dbReference>
<name>A0AB34K466_PRYPA</name>
<gene>
    <name evidence="1" type="ORF">AB1Y20_009212</name>
</gene>
<sequence length="298" mass="32624">MADSTSALTDATRGIGVLASACRSTSPNDTWYVGCFASCRRARCHRCMCRACPVCTQRPPSDSPKVAPLAWERDVAWYRERIISDALRAPFRPATRTSSGRPAGCCPTAVALYKDRYHDFRCCTGRLNQLPPLRPRGGLGWPRVASLLANLSIYLVGDSLAEQHFLALACLAWATPGFAANLVAHSVPSSSNTRPAFERVARVVIEPIGTTILLTKTSRYNPSMALPSAPHVTDAIQTASFVVVGGWHHHIDRAPARLASLLDRISQMRTRRHAALVHLVAKQSPRAWSERTHALILL</sequence>
<protein>
    <submittedName>
        <fullName evidence="1">Uncharacterized protein</fullName>
    </submittedName>
</protein>